<dbReference type="EMBL" id="GBXM01076754">
    <property type="protein sequence ID" value="JAH31823.1"/>
    <property type="molecule type" value="Transcribed_RNA"/>
</dbReference>
<accession>A0A0E9RU76</accession>
<reference evidence="1" key="1">
    <citation type="submission" date="2014-11" db="EMBL/GenBank/DDBJ databases">
        <authorList>
            <person name="Amaro Gonzalez C."/>
        </authorList>
    </citation>
    <scope>NUCLEOTIDE SEQUENCE</scope>
</reference>
<sequence length="38" mass="4113">MLCSGSTRVLIERAGPAGLSIARHALRTLRSFTRLFPG</sequence>
<evidence type="ECO:0000313" key="1">
    <source>
        <dbReference type="EMBL" id="JAH31823.1"/>
    </source>
</evidence>
<name>A0A0E9RU76_ANGAN</name>
<organism evidence="1">
    <name type="scientific">Anguilla anguilla</name>
    <name type="common">European freshwater eel</name>
    <name type="synonym">Muraena anguilla</name>
    <dbReference type="NCBI Taxonomy" id="7936"/>
    <lineage>
        <taxon>Eukaryota</taxon>
        <taxon>Metazoa</taxon>
        <taxon>Chordata</taxon>
        <taxon>Craniata</taxon>
        <taxon>Vertebrata</taxon>
        <taxon>Euteleostomi</taxon>
        <taxon>Actinopterygii</taxon>
        <taxon>Neopterygii</taxon>
        <taxon>Teleostei</taxon>
        <taxon>Anguilliformes</taxon>
        <taxon>Anguillidae</taxon>
        <taxon>Anguilla</taxon>
    </lineage>
</organism>
<dbReference type="AlphaFoldDB" id="A0A0E9RU76"/>
<proteinExistence type="predicted"/>
<reference evidence="1" key="2">
    <citation type="journal article" date="2015" name="Fish Shellfish Immunol.">
        <title>Early steps in the European eel (Anguilla anguilla)-Vibrio vulnificus interaction in the gills: Role of the RtxA13 toxin.</title>
        <authorList>
            <person name="Callol A."/>
            <person name="Pajuelo D."/>
            <person name="Ebbesson L."/>
            <person name="Teles M."/>
            <person name="MacKenzie S."/>
            <person name="Amaro C."/>
        </authorList>
    </citation>
    <scope>NUCLEOTIDE SEQUENCE</scope>
</reference>
<protein>
    <submittedName>
        <fullName evidence="1">Uncharacterized protein</fullName>
    </submittedName>
</protein>